<evidence type="ECO:0000256" key="1">
    <source>
        <dbReference type="ARBA" id="ARBA00022908"/>
    </source>
</evidence>
<dbReference type="AlphaFoldDB" id="A0A830FM35"/>
<evidence type="ECO:0000259" key="5">
    <source>
        <dbReference type="PROSITE" id="PS51898"/>
    </source>
</evidence>
<dbReference type="OrthoDB" id="198497at2157"/>
<reference evidence="7" key="2">
    <citation type="submission" date="2020-09" db="EMBL/GenBank/DDBJ databases">
        <authorList>
            <person name="Sun Q."/>
            <person name="Ohkuma M."/>
        </authorList>
    </citation>
    <scope>NUCLEOTIDE SEQUENCE</scope>
    <source>
        <strain evidence="7">JCM 19596</strain>
    </source>
</reference>
<dbReference type="PROSITE" id="PS51898">
    <property type="entry name" value="TYR_RECOMBINASE"/>
    <property type="match status" value="1"/>
</dbReference>
<dbReference type="InterPro" id="IPR050090">
    <property type="entry name" value="Tyrosine_recombinase_XerCD"/>
</dbReference>
<keyword evidence="1" id="KW-0229">DNA integration</keyword>
<evidence type="ECO:0000259" key="6">
    <source>
        <dbReference type="PROSITE" id="PS51900"/>
    </source>
</evidence>
<dbReference type="RefSeq" id="WP_188980200.1">
    <property type="nucleotide sequence ID" value="NZ_BMPG01000004.1"/>
</dbReference>
<dbReference type="InterPro" id="IPR002104">
    <property type="entry name" value="Integrase_catalytic"/>
</dbReference>
<protein>
    <submittedName>
        <fullName evidence="7">Integrase</fullName>
    </submittedName>
</protein>
<dbReference type="Pfam" id="PF00589">
    <property type="entry name" value="Phage_integrase"/>
    <property type="match status" value="1"/>
</dbReference>
<sequence>MAELEPIAPAEAKEMFLAQRRDEVAEATLQGYHYRLKPFVKWCEQESITKLNELTARSLHEYRLWRKEDGDLKTITLKGQLSTLRVFVKFLESIDGVEQGLHDKMLIPSVEDEEAVSDSILEAERAEQVLNYLGKYEYASKRHALLTVLWHTGCRMGAAHSLDVSDFDAEEQALEIRHRPDTETNLKNKQSGERICALSEDVCEVLQDYVTVTRDDVTDDYGREPLFTTRYGRMHRSKIREMVYAVTRPCAYGQECPHGRDPNSCEAATYTHASKCPSSVSPHDVRRGAITHLLRNDVPKQVVSDRVNSSPETLEKHYSQLTEEEKMEQRREYLDSM</sequence>
<dbReference type="EMBL" id="BMPG01000004">
    <property type="protein sequence ID" value="GGL69266.1"/>
    <property type="molecule type" value="Genomic_DNA"/>
</dbReference>
<dbReference type="PANTHER" id="PTHR30349">
    <property type="entry name" value="PHAGE INTEGRASE-RELATED"/>
    <property type="match status" value="1"/>
</dbReference>
<dbReference type="InterPro" id="IPR004107">
    <property type="entry name" value="Integrase_SAM-like_N"/>
</dbReference>
<evidence type="ECO:0000313" key="8">
    <source>
        <dbReference type="Proteomes" id="UP000607197"/>
    </source>
</evidence>
<keyword evidence="8" id="KW-1185">Reference proteome</keyword>
<dbReference type="InterPro" id="IPR044068">
    <property type="entry name" value="CB"/>
</dbReference>
<dbReference type="InterPro" id="IPR011010">
    <property type="entry name" value="DNA_brk_join_enz"/>
</dbReference>
<reference evidence="7" key="1">
    <citation type="journal article" date="2014" name="Int. J. Syst. Evol. Microbiol.">
        <title>Complete genome sequence of Corynebacterium casei LMG S-19264T (=DSM 44701T), isolated from a smear-ripened cheese.</title>
        <authorList>
            <consortium name="US DOE Joint Genome Institute (JGI-PGF)"/>
            <person name="Walter F."/>
            <person name="Albersmeier A."/>
            <person name="Kalinowski J."/>
            <person name="Ruckert C."/>
        </authorList>
    </citation>
    <scope>NUCLEOTIDE SEQUENCE</scope>
    <source>
        <strain evidence="7">JCM 19596</strain>
    </source>
</reference>
<feature type="domain" description="Core-binding (CB)" evidence="6">
    <location>
        <begin position="7"/>
        <end position="92"/>
    </location>
</feature>
<evidence type="ECO:0000313" key="7">
    <source>
        <dbReference type="EMBL" id="GGL69266.1"/>
    </source>
</evidence>
<dbReference type="InterPro" id="IPR013762">
    <property type="entry name" value="Integrase-like_cat_sf"/>
</dbReference>
<proteinExistence type="predicted"/>
<dbReference type="PROSITE" id="PS51900">
    <property type="entry name" value="CB"/>
    <property type="match status" value="1"/>
</dbReference>
<dbReference type="Proteomes" id="UP000607197">
    <property type="component" value="Unassembled WGS sequence"/>
</dbReference>
<organism evidence="7 8">
    <name type="scientific">Halocalculus aciditolerans</name>
    <dbReference type="NCBI Taxonomy" id="1383812"/>
    <lineage>
        <taxon>Archaea</taxon>
        <taxon>Methanobacteriati</taxon>
        <taxon>Methanobacteriota</taxon>
        <taxon>Stenosarchaea group</taxon>
        <taxon>Halobacteria</taxon>
        <taxon>Halobacteriales</taxon>
        <taxon>Halobacteriaceae</taxon>
        <taxon>Halocalculus</taxon>
    </lineage>
</organism>
<evidence type="ECO:0000256" key="4">
    <source>
        <dbReference type="PROSITE-ProRule" id="PRU01248"/>
    </source>
</evidence>
<evidence type="ECO:0000256" key="2">
    <source>
        <dbReference type="ARBA" id="ARBA00023125"/>
    </source>
</evidence>
<dbReference type="InterPro" id="IPR010998">
    <property type="entry name" value="Integrase_recombinase_N"/>
</dbReference>
<dbReference type="GO" id="GO:0003677">
    <property type="term" value="F:DNA binding"/>
    <property type="evidence" value="ECO:0007669"/>
    <property type="project" value="UniProtKB-UniRule"/>
</dbReference>
<dbReference type="Gene3D" id="1.10.150.130">
    <property type="match status" value="1"/>
</dbReference>
<gene>
    <name evidence="7" type="ORF">GCM10009039_29050</name>
</gene>
<dbReference type="GO" id="GO:0006310">
    <property type="term" value="P:DNA recombination"/>
    <property type="evidence" value="ECO:0007669"/>
    <property type="project" value="UniProtKB-KW"/>
</dbReference>
<dbReference type="SUPFAM" id="SSF56349">
    <property type="entry name" value="DNA breaking-rejoining enzymes"/>
    <property type="match status" value="1"/>
</dbReference>
<accession>A0A830FM35</accession>
<feature type="domain" description="Tyr recombinase" evidence="5">
    <location>
        <begin position="116"/>
        <end position="331"/>
    </location>
</feature>
<dbReference type="CDD" id="cd00397">
    <property type="entry name" value="DNA_BRE_C"/>
    <property type="match status" value="1"/>
</dbReference>
<dbReference type="Pfam" id="PF02899">
    <property type="entry name" value="Phage_int_SAM_1"/>
    <property type="match status" value="1"/>
</dbReference>
<name>A0A830FM35_9EURY</name>
<dbReference type="Gene3D" id="1.10.443.10">
    <property type="entry name" value="Intergrase catalytic core"/>
    <property type="match status" value="1"/>
</dbReference>
<keyword evidence="2 4" id="KW-0238">DNA-binding</keyword>
<evidence type="ECO:0000256" key="3">
    <source>
        <dbReference type="ARBA" id="ARBA00023172"/>
    </source>
</evidence>
<keyword evidence="3" id="KW-0233">DNA recombination</keyword>
<dbReference type="PANTHER" id="PTHR30349:SF41">
    <property type="entry name" value="INTEGRASE_RECOMBINASE PROTEIN MJ0367-RELATED"/>
    <property type="match status" value="1"/>
</dbReference>
<dbReference type="GO" id="GO:0015074">
    <property type="term" value="P:DNA integration"/>
    <property type="evidence" value="ECO:0007669"/>
    <property type="project" value="UniProtKB-KW"/>
</dbReference>
<comment type="caution">
    <text evidence="7">The sequence shown here is derived from an EMBL/GenBank/DDBJ whole genome shotgun (WGS) entry which is preliminary data.</text>
</comment>